<dbReference type="PANTHER" id="PTHR43685">
    <property type="entry name" value="GLYCOSYLTRANSFERASE"/>
    <property type="match status" value="1"/>
</dbReference>
<dbReference type="EMBL" id="JAHHZF010000009">
    <property type="protein sequence ID" value="MBT9291442.1"/>
    <property type="molecule type" value="Genomic_DNA"/>
</dbReference>
<name>A0A947DAC5_9HYPH</name>
<feature type="domain" description="Glycosyltransferase 2-like" evidence="2">
    <location>
        <begin position="5"/>
        <end position="115"/>
    </location>
</feature>
<reference evidence="3 4" key="1">
    <citation type="submission" date="2021-06" db="EMBL/GenBank/DDBJ databases">
        <authorList>
            <person name="Grouzdev D.S."/>
            <person name="Koziaeva V."/>
        </authorList>
    </citation>
    <scope>NUCLEOTIDE SEQUENCE [LARGE SCALE GENOMIC DNA]</scope>
    <source>
        <strain evidence="3 4">22</strain>
    </source>
</reference>
<keyword evidence="4" id="KW-1185">Reference proteome</keyword>
<evidence type="ECO:0000313" key="4">
    <source>
        <dbReference type="Proteomes" id="UP000766595"/>
    </source>
</evidence>
<dbReference type="SUPFAM" id="SSF53448">
    <property type="entry name" value="Nucleotide-diphospho-sugar transferases"/>
    <property type="match status" value="1"/>
</dbReference>
<protein>
    <submittedName>
        <fullName evidence="3">Glycosyltransferase family 2 protein</fullName>
    </submittedName>
</protein>
<dbReference type="InterPro" id="IPR029044">
    <property type="entry name" value="Nucleotide-diphossugar_trans"/>
</dbReference>
<dbReference type="InterPro" id="IPR001173">
    <property type="entry name" value="Glyco_trans_2-like"/>
</dbReference>
<dbReference type="AlphaFoldDB" id="A0A947DAC5"/>
<dbReference type="PANTHER" id="PTHR43685:SF2">
    <property type="entry name" value="GLYCOSYLTRANSFERASE 2-LIKE DOMAIN-CONTAINING PROTEIN"/>
    <property type="match status" value="1"/>
</dbReference>
<gene>
    <name evidence="3" type="ORF">KL771_18390</name>
</gene>
<proteinExistence type="predicted"/>
<feature type="region of interest" description="Disordered" evidence="1">
    <location>
        <begin position="262"/>
        <end position="283"/>
    </location>
</feature>
<organism evidence="3 4">
    <name type="scientific">Prosthecodimorpha staleyi</name>
    <dbReference type="NCBI Taxonomy" id="2840188"/>
    <lineage>
        <taxon>Bacteria</taxon>
        <taxon>Pseudomonadati</taxon>
        <taxon>Pseudomonadota</taxon>
        <taxon>Alphaproteobacteria</taxon>
        <taxon>Hyphomicrobiales</taxon>
        <taxon>Ancalomicrobiaceae</taxon>
        <taxon>Prosthecodimorpha</taxon>
    </lineage>
</organism>
<evidence type="ECO:0000259" key="2">
    <source>
        <dbReference type="Pfam" id="PF00535"/>
    </source>
</evidence>
<evidence type="ECO:0000256" key="1">
    <source>
        <dbReference type="SAM" id="MobiDB-lite"/>
    </source>
</evidence>
<dbReference type="Gene3D" id="3.90.550.10">
    <property type="entry name" value="Spore Coat Polysaccharide Biosynthesis Protein SpsA, Chain A"/>
    <property type="match status" value="1"/>
</dbReference>
<comment type="caution">
    <text evidence="3">The sequence shown here is derived from an EMBL/GenBank/DDBJ whole genome shotgun (WGS) entry which is preliminary data.</text>
</comment>
<dbReference type="Pfam" id="PF00535">
    <property type="entry name" value="Glycos_transf_2"/>
    <property type="match status" value="1"/>
</dbReference>
<dbReference type="RefSeq" id="WP_261969982.1">
    <property type="nucleotide sequence ID" value="NZ_JAHHZF010000009.1"/>
</dbReference>
<evidence type="ECO:0000313" key="3">
    <source>
        <dbReference type="EMBL" id="MBT9291442.1"/>
    </source>
</evidence>
<sequence>MRFLVIIPTFDHGRTIEFAIRSILRQTYRNLRLAVVADGSPPHTHDLVRHFAATDDRVALHVFPKGAGNGDAWRHEVLSAAKADAVAYCGDDDIWGPLHLKALVGLLRDADFAHTRHVMIAPNLAIRAIDETPADPAVRRRMIDELWNCFGPTCAGHRMDAYRRLPVGWSPGPPGVASDLNMWRKFLSQDWVRVAHSPAPTTLKLASPERSGWDEERRTQESRLVHDLFLDRAMWRALGETLPANHVPVPLPTVVNHALAITRSEPPADKPARRRRSGRLKPAAWSPAGLWRRLTGRR</sequence>
<dbReference type="Proteomes" id="UP000766595">
    <property type="component" value="Unassembled WGS sequence"/>
</dbReference>
<dbReference type="InterPro" id="IPR050834">
    <property type="entry name" value="Glycosyltransf_2"/>
</dbReference>
<dbReference type="CDD" id="cd00761">
    <property type="entry name" value="Glyco_tranf_GTA_type"/>
    <property type="match status" value="1"/>
</dbReference>
<accession>A0A947DAC5</accession>